<dbReference type="PANTHER" id="PTHR33877:SF2">
    <property type="entry name" value="OS07G0170200 PROTEIN"/>
    <property type="match status" value="1"/>
</dbReference>
<accession>A0A6J7X6N7</accession>
<evidence type="ECO:0000313" key="2">
    <source>
        <dbReference type="EMBL" id="CAB5225488.1"/>
    </source>
</evidence>
<proteinExistence type="predicted"/>
<feature type="domain" description="HNH nuclease" evidence="1">
    <location>
        <begin position="85"/>
        <end position="135"/>
    </location>
</feature>
<name>A0A6J7X6N7_9CAUD</name>
<evidence type="ECO:0000259" key="1">
    <source>
        <dbReference type="SMART" id="SM00507"/>
    </source>
</evidence>
<dbReference type="GO" id="GO:0003676">
    <property type="term" value="F:nucleic acid binding"/>
    <property type="evidence" value="ECO:0007669"/>
    <property type="project" value="InterPro"/>
</dbReference>
<dbReference type="CDD" id="cd00085">
    <property type="entry name" value="HNHc"/>
    <property type="match status" value="1"/>
</dbReference>
<dbReference type="GO" id="GO:0008270">
    <property type="term" value="F:zinc ion binding"/>
    <property type="evidence" value="ECO:0007669"/>
    <property type="project" value="InterPro"/>
</dbReference>
<organism evidence="2">
    <name type="scientific">uncultured Caudovirales phage</name>
    <dbReference type="NCBI Taxonomy" id="2100421"/>
    <lineage>
        <taxon>Viruses</taxon>
        <taxon>Duplodnaviria</taxon>
        <taxon>Heunggongvirae</taxon>
        <taxon>Uroviricota</taxon>
        <taxon>Caudoviricetes</taxon>
        <taxon>Peduoviridae</taxon>
        <taxon>Maltschvirus</taxon>
        <taxon>Maltschvirus maltsch</taxon>
    </lineage>
</organism>
<reference evidence="2" key="1">
    <citation type="submission" date="2020-05" db="EMBL/GenBank/DDBJ databases">
        <authorList>
            <person name="Chiriac C."/>
            <person name="Salcher M."/>
            <person name="Ghai R."/>
            <person name="Kavagutti S V."/>
        </authorList>
    </citation>
    <scope>NUCLEOTIDE SEQUENCE</scope>
</reference>
<protein>
    <submittedName>
        <fullName evidence="2">HNHc domain containing protein</fullName>
    </submittedName>
</protein>
<dbReference type="InterPro" id="IPR002711">
    <property type="entry name" value="HNH"/>
</dbReference>
<sequence length="140" mass="16279">MQRYIRPKTVTQERSQDMEAFAIQRLERAIQIIKEDLHWYWRWGDGNGAWLLEQIADAVRSEGFAWPYDNDAAPKTYKKASISRRLARSVMERDEYRCVSCGTHIDLCCDHIIPESKGGPTDLENLQTMCRPCNSRKGVK</sequence>
<dbReference type="PANTHER" id="PTHR33877">
    <property type="entry name" value="SLL1193 PROTEIN"/>
    <property type="match status" value="1"/>
</dbReference>
<gene>
    <name evidence="2" type="ORF">UFOVP749_28</name>
</gene>
<dbReference type="Gene3D" id="1.10.30.50">
    <property type="match status" value="1"/>
</dbReference>
<dbReference type="EMBL" id="LR798344">
    <property type="protein sequence ID" value="CAB5225488.1"/>
    <property type="molecule type" value="Genomic_DNA"/>
</dbReference>
<dbReference type="Pfam" id="PF01844">
    <property type="entry name" value="HNH"/>
    <property type="match status" value="1"/>
</dbReference>
<dbReference type="InterPro" id="IPR003615">
    <property type="entry name" value="HNH_nuc"/>
</dbReference>
<dbReference type="GO" id="GO:0004519">
    <property type="term" value="F:endonuclease activity"/>
    <property type="evidence" value="ECO:0007669"/>
    <property type="project" value="InterPro"/>
</dbReference>
<dbReference type="InterPro" id="IPR052892">
    <property type="entry name" value="NA-targeting_endonuclease"/>
</dbReference>
<dbReference type="SMART" id="SM00507">
    <property type="entry name" value="HNHc"/>
    <property type="match status" value="1"/>
</dbReference>